<dbReference type="EMBL" id="LDAU01000220">
    <property type="protein sequence ID" value="KRW99212.1"/>
    <property type="molecule type" value="Genomic_DNA"/>
</dbReference>
<dbReference type="OrthoDB" id="75724at2759"/>
<sequence length="384" mass="45250">MISFQFSLETIETIEEVIDHKKYLINYEELSEKSRELLNAGVFYQNGRDFQFRPIIVVDISKINTKNMDDNMVVQSLCCLLNEIKYNMLIPGYIENWVILLDFGGKGIFGMPVKLIGKIIQNLSKNYCGHLEQLYICNPSKSLQFIWGSLSSFMDDDVQKKITFIKSKKEFQILLKVIPAQQLESKFFGLQPNVQNYFPPKNTIPFNINDLKKNNQKLIGEKLEDDQQNWKIRQFEQEVTIDKHDQQQKNKQQSQLDTESCESSEKSKENEQEQQQEYKKLEFCRNQSHELNLKEIEENTLSEKKNIENKLANSVLEPKQKVMINDSINYDKMGNKFMTRQPCVDYDKENEQVEYYLVKQNLILNRKLHSMENQKSHCKGCNIF</sequence>
<dbReference type="AlphaFoldDB" id="A0A0V0QAE8"/>
<dbReference type="SUPFAM" id="SSF52087">
    <property type="entry name" value="CRAL/TRIO domain"/>
    <property type="match status" value="1"/>
</dbReference>
<dbReference type="Proteomes" id="UP000054937">
    <property type="component" value="Unassembled WGS sequence"/>
</dbReference>
<comment type="caution">
    <text evidence="3">The sequence shown here is derived from an EMBL/GenBank/DDBJ whole genome shotgun (WGS) entry which is preliminary data.</text>
</comment>
<dbReference type="PANTHER" id="PTHR46818">
    <property type="entry name" value="DOMAIN-CONTAINING PROTEIN, PUTATIVE-RELATED"/>
    <property type="match status" value="1"/>
</dbReference>
<dbReference type="OMA" id="SHAENMI"/>
<organism evidence="3 4">
    <name type="scientific">Pseudocohnilembus persalinus</name>
    <name type="common">Ciliate</name>
    <dbReference type="NCBI Taxonomy" id="266149"/>
    <lineage>
        <taxon>Eukaryota</taxon>
        <taxon>Sar</taxon>
        <taxon>Alveolata</taxon>
        <taxon>Ciliophora</taxon>
        <taxon>Intramacronucleata</taxon>
        <taxon>Oligohymenophorea</taxon>
        <taxon>Scuticociliatia</taxon>
        <taxon>Philasterida</taxon>
        <taxon>Pseudocohnilembidae</taxon>
        <taxon>Pseudocohnilembus</taxon>
    </lineage>
</organism>
<feature type="domain" description="CRAL-TRIO" evidence="2">
    <location>
        <begin position="30"/>
        <end position="195"/>
    </location>
</feature>
<evidence type="ECO:0000313" key="3">
    <source>
        <dbReference type="EMBL" id="KRW99212.1"/>
    </source>
</evidence>
<evidence type="ECO:0000259" key="2">
    <source>
        <dbReference type="PROSITE" id="PS50191"/>
    </source>
</evidence>
<dbReference type="PANTHER" id="PTHR46818:SF1">
    <property type="entry name" value="CHROMOSOME UNDETERMINED SCAFFOLD_125, WHOLE GENOME SHOTGUN SEQUENCE"/>
    <property type="match status" value="1"/>
</dbReference>
<name>A0A0V0QAE8_PSEPJ</name>
<dbReference type="CDD" id="cd00170">
    <property type="entry name" value="SEC14"/>
    <property type="match status" value="1"/>
</dbReference>
<dbReference type="SMART" id="SM00516">
    <property type="entry name" value="SEC14"/>
    <property type="match status" value="1"/>
</dbReference>
<keyword evidence="4" id="KW-1185">Reference proteome</keyword>
<feature type="compositionally biased region" description="Basic and acidic residues" evidence="1">
    <location>
        <begin position="263"/>
        <end position="274"/>
    </location>
</feature>
<gene>
    <name evidence="3" type="ORF">PPERSA_07455</name>
</gene>
<proteinExistence type="predicted"/>
<dbReference type="InParanoid" id="A0A0V0QAE8"/>
<evidence type="ECO:0000313" key="4">
    <source>
        <dbReference type="Proteomes" id="UP000054937"/>
    </source>
</evidence>
<dbReference type="Gene3D" id="3.40.525.10">
    <property type="entry name" value="CRAL-TRIO lipid binding domain"/>
    <property type="match status" value="1"/>
</dbReference>
<dbReference type="Pfam" id="PF00650">
    <property type="entry name" value="CRAL_TRIO"/>
    <property type="match status" value="1"/>
</dbReference>
<dbReference type="InterPro" id="IPR036865">
    <property type="entry name" value="CRAL-TRIO_dom_sf"/>
</dbReference>
<evidence type="ECO:0000256" key="1">
    <source>
        <dbReference type="SAM" id="MobiDB-lite"/>
    </source>
</evidence>
<feature type="region of interest" description="Disordered" evidence="1">
    <location>
        <begin position="241"/>
        <end position="274"/>
    </location>
</feature>
<protein>
    <submittedName>
        <fullName evidence="3">CRAL-TRIO domain</fullName>
    </submittedName>
</protein>
<dbReference type="InterPro" id="IPR001251">
    <property type="entry name" value="CRAL-TRIO_dom"/>
</dbReference>
<reference evidence="3 4" key="1">
    <citation type="journal article" date="2015" name="Sci. Rep.">
        <title>Genome of the facultative scuticociliatosis pathogen Pseudocohnilembus persalinus provides insight into its virulence through horizontal gene transfer.</title>
        <authorList>
            <person name="Xiong J."/>
            <person name="Wang G."/>
            <person name="Cheng J."/>
            <person name="Tian M."/>
            <person name="Pan X."/>
            <person name="Warren A."/>
            <person name="Jiang C."/>
            <person name="Yuan D."/>
            <person name="Miao W."/>
        </authorList>
    </citation>
    <scope>NUCLEOTIDE SEQUENCE [LARGE SCALE GENOMIC DNA]</scope>
    <source>
        <strain evidence="3">36N120E</strain>
    </source>
</reference>
<dbReference type="PROSITE" id="PS50191">
    <property type="entry name" value="CRAL_TRIO"/>
    <property type="match status" value="1"/>
</dbReference>
<accession>A0A0V0QAE8</accession>